<evidence type="ECO:0000259" key="10">
    <source>
        <dbReference type="Pfam" id="PF00127"/>
    </source>
</evidence>
<evidence type="ECO:0000256" key="2">
    <source>
        <dbReference type="ARBA" id="ARBA00022448"/>
    </source>
</evidence>
<dbReference type="InterPro" id="IPR001235">
    <property type="entry name" value="Copper_blue_Plastocyanin"/>
</dbReference>
<keyword evidence="5" id="KW-0249">Electron transport</keyword>
<evidence type="ECO:0000256" key="5">
    <source>
        <dbReference type="ARBA" id="ARBA00022982"/>
    </source>
</evidence>
<evidence type="ECO:0000313" key="12">
    <source>
        <dbReference type="Proteomes" id="UP000244446"/>
    </source>
</evidence>
<evidence type="ECO:0000256" key="4">
    <source>
        <dbReference type="ARBA" id="ARBA00022764"/>
    </source>
</evidence>
<dbReference type="OrthoDB" id="7510199at2"/>
<feature type="binding site" evidence="8">
    <location>
        <position position="102"/>
    </location>
    <ligand>
        <name>Cu cation</name>
        <dbReference type="ChEBI" id="CHEBI:23378"/>
    </ligand>
</feature>
<keyword evidence="12" id="KW-1185">Reference proteome</keyword>
<feature type="domain" description="Blue (type 1) copper" evidence="10">
    <location>
        <begin position="27"/>
        <end position="113"/>
    </location>
</feature>
<dbReference type="PRINTS" id="PR00156">
    <property type="entry name" value="COPPERBLUE"/>
</dbReference>
<dbReference type="InterPro" id="IPR012745">
    <property type="entry name" value="Pseudoazurin"/>
</dbReference>
<feature type="binding site" evidence="8">
    <location>
        <position position="99"/>
    </location>
    <ligand>
        <name>Cu cation</name>
        <dbReference type="ChEBI" id="CHEBI:23378"/>
    </ligand>
</feature>
<dbReference type="GO" id="GO:0005507">
    <property type="term" value="F:copper ion binding"/>
    <property type="evidence" value="ECO:0007669"/>
    <property type="project" value="UniProtKB-UniRule"/>
</dbReference>
<dbReference type="CDD" id="cd04218">
    <property type="entry name" value="Pseudoazurin"/>
    <property type="match status" value="1"/>
</dbReference>
<evidence type="ECO:0000256" key="8">
    <source>
        <dbReference type="PIRSR" id="PIRSR602386-1"/>
    </source>
</evidence>
<name>A0A2T7G2X1_9RHOB</name>
<keyword evidence="9" id="KW-0732">Signal</keyword>
<evidence type="ECO:0000256" key="9">
    <source>
        <dbReference type="SAM" id="SignalP"/>
    </source>
</evidence>
<feature type="binding site" evidence="8">
    <location>
        <position position="107"/>
    </location>
    <ligand>
        <name>Cu cation</name>
        <dbReference type="ChEBI" id="CHEBI:23378"/>
    </ligand>
</feature>
<evidence type="ECO:0000256" key="7">
    <source>
        <dbReference type="NCBIfam" id="TIGR02375"/>
    </source>
</evidence>
<dbReference type="NCBIfam" id="TIGR02375">
    <property type="entry name" value="pseudoazurin"/>
    <property type="match status" value="1"/>
</dbReference>
<dbReference type="Gene3D" id="2.60.40.420">
    <property type="entry name" value="Cupredoxins - blue copper proteins"/>
    <property type="match status" value="1"/>
</dbReference>
<accession>A0A2T7G2X1</accession>
<keyword evidence="4" id="KW-0574">Periplasm</keyword>
<evidence type="ECO:0000313" key="11">
    <source>
        <dbReference type="EMBL" id="PVA08771.1"/>
    </source>
</evidence>
<dbReference type="Proteomes" id="UP000244446">
    <property type="component" value="Unassembled WGS sequence"/>
</dbReference>
<dbReference type="InterPro" id="IPR008972">
    <property type="entry name" value="Cupredoxin"/>
</dbReference>
<dbReference type="Pfam" id="PF00127">
    <property type="entry name" value="Copper-bind"/>
    <property type="match status" value="1"/>
</dbReference>
<evidence type="ECO:0000256" key="6">
    <source>
        <dbReference type="ARBA" id="ARBA00023008"/>
    </source>
</evidence>
<reference evidence="11 12" key="1">
    <citation type="submission" date="2018-04" db="EMBL/GenBank/DDBJ databases">
        <title>Pelagivirga bohaiensis gen. nov., sp. nov., a bacterium isolated from the Bohai Sea.</title>
        <authorList>
            <person name="Ji X."/>
        </authorList>
    </citation>
    <scope>NUCLEOTIDE SEQUENCE [LARGE SCALE GENOMIC DNA]</scope>
    <source>
        <strain evidence="11 12">BH-SD19</strain>
    </source>
</reference>
<feature type="signal peptide" evidence="9">
    <location>
        <begin position="1"/>
        <end position="21"/>
    </location>
</feature>
<gene>
    <name evidence="11" type="ORF">DC366_17230</name>
</gene>
<evidence type="ECO:0000256" key="1">
    <source>
        <dbReference type="ARBA" id="ARBA00004418"/>
    </source>
</evidence>
<dbReference type="InterPro" id="IPR000923">
    <property type="entry name" value="BlueCu_1"/>
</dbReference>
<keyword evidence="2" id="KW-0813">Transport</keyword>
<dbReference type="EMBL" id="QCYH01000017">
    <property type="protein sequence ID" value="PVA08771.1"/>
    <property type="molecule type" value="Genomic_DNA"/>
</dbReference>
<dbReference type="SUPFAM" id="SSF49503">
    <property type="entry name" value="Cupredoxins"/>
    <property type="match status" value="1"/>
</dbReference>
<dbReference type="PRINTS" id="PR00155">
    <property type="entry name" value="AMICYANIN"/>
</dbReference>
<comment type="caution">
    <text evidence="11">The sequence shown here is derived from an EMBL/GenBank/DDBJ whole genome shotgun (WGS) entry which is preliminary data.</text>
</comment>
<comment type="cofactor">
    <cofactor evidence="8">
        <name>Cu cation</name>
        <dbReference type="ChEBI" id="CHEBI:23378"/>
    </cofactor>
    <text evidence="8">Binds 1 copper ion per subunit.</text>
</comment>
<dbReference type="GO" id="GO:0042597">
    <property type="term" value="C:periplasmic space"/>
    <property type="evidence" value="ECO:0007669"/>
    <property type="project" value="UniProtKB-SubCell"/>
</dbReference>
<dbReference type="AlphaFoldDB" id="A0A2T7G2X1"/>
<dbReference type="RefSeq" id="WP_108693442.1">
    <property type="nucleotide sequence ID" value="NZ_QCYH01000017.1"/>
</dbReference>
<comment type="subcellular location">
    <subcellularLocation>
        <location evidence="1">Periplasm</location>
    </subcellularLocation>
</comment>
<proteinExistence type="predicted"/>
<organism evidence="11 12">
    <name type="scientific">Pelagivirga sediminicola</name>
    <dbReference type="NCBI Taxonomy" id="2170575"/>
    <lineage>
        <taxon>Bacteria</taxon>
        <taxon>Pseudomonadati</taxon>
        <taxon>Pseudomonadota</taxon>
        <taxon>Alphaproteobacteria</taxon>
        <taxon>Rhodobacterales</taxon>
        <taxon>Paracoccaceae</taxon>
        <taxon>Pelagivirga</taxon>
    </lineage>
</organism>
<evidence type="ECO:0000256" key="3">
    <source>
        <dbReference type="ARBA" id="ARBA00022723"/>
    </source>
</evidence>
<dbReference type="InterPro" id="IPR002386">
    <property type="entry name" value="Amicyanin/Pseudoazurin"/>
</dbReference>
<protein>
    <recommendedName>
        <fullName evidence="7">Pseudoazurin</fullName>
    </recommendedName>
</protein>
<dbReference type="GO" id="GO:0009055">
    <property type="term" value="F:electron transfer activity"/>
    <property type="evidence" value="ECO:0007669"/>
    <property type="project" value="InterPro"/>
</dbReference>
<feature type="binding site" evidence="8">
    <location>
        <position position="61"/>
    </location>
    <ligand>
        <name>Cu cation</name>
        <dbReference type="ChEBI" id="CHEBI:23378"/>
    </ligand>
</feature>
<keyword evidence="6 8" id="KW-0186">Copper</keyword>
<sequence>MKLNMITAAALMALAPYSALAETIEVKMLNKGEAGVMVFEPRFVSAEVGDTVVFLPVDKGHNAETIKGMVPEGQDSFTGKMNKEVSVEVTAEGMIGVVCKPHAAMGMVMVIQVGGADAPEGFLDAKMPRKAKEAFEEILAEGAAS</sequence>
<keyword evidence="3 8" id="KW-0479">Metal-binding</keyword>
<feature type="chain" id="PRO_5015594686" description="Pseudoazurin" evidence="9">
    <location>
        <begin position="22"/>
        <end position="145"/>
    </location>
</feature>